<feature type="compositionally biased region" description="Polar residues" evidence="3">
    <location>
        <begin position="100"/>
        <end position="119"/>
    </location>
</feature>
<dbReference type="PANTHER" id="PTHR46929:SF23">
    <property type="entry name" value="L10-INTERACTING MYB DOMAIN-CONTAINING PROTEIN-LIKE"/>
    <property type="match status" value="1"/>
</dbReference>
<feature type="domain" description="Myb/SANT-like" evidence="4">
    <location>
        <begin position="119"/>
        <end position="207"/>
    </location>
</feature>
<keyword evidence="2" id="KW-0479">Metal-binding</keyword>
<name>A0AB40C3D4_DIOCR</name>
<dbReference type="RefSeq" id="XP_039134284.1">
    <property type="nucleotide sequence ID" value="XM_039278350.1"/>
</dbReference>
<keyword evidence="6" id="KW-1185">Reference proteome</keyword>
<reference evidence="7" key="1">
    <citation type="submission" date="2025-08" db="UniProtKB">
        <authorList>
            <consortium name="RefSeq"/>
        </authorList>
    </citation>
    <scope>IDENTIFICATION</scope>
</reference>
<dbReference type="AlphaFoldDB" id="A0AB40C3D4"/>
<evidence type="ECO:0000313" key="6">
    <source>
        <dbReference type="Proteomes" id="UP001515500"/>
    </source>
</evidence>
<dbReference type="InterPro" id="IPR024752">
    <property type="entry name" value="Myb/SANT-like_dom"/>
</dbReference>
<comment type="cofactor">
    <cofactor evidence="1">
        <name>a divalent metal cation</name>
        <dbReference type="ChEBI" id="CHEBI:60240"/>
    </cofactor>
</comment>
<evidence type="ECO:0000256" key="3">
    <source>
        <dbReference type="SAM" id="MobiDB-lite"/>
    </source>
</evidence>
<evidence type="ECO:0000313" key="7">
    <source>
        <dbReference type="RefSeq" id="XP_039134284.1"/>
    </source>
</evidence>
<evidence type="ECO:0000256" key="2">
    <source>
        <dbReference type="ARBA" id="ARBA00022723"/>
    </source>
</evidence>
<accession>A0AB40C3D4</accession>
<organism evidence="6 7">
    <name type="scientific">Dioscorea cayennensis subsp. rotundata</name>
    <name type="common">White Guinea yam</name>
    <name type="synonym">Dioscorea rotundata</name>
    <dbReference type="NCBI Taxonomy" id="55577"/>
    <lineage>
        <taxon>Eukaryota</taxon>
        <taxon>Viridiplantae</taxon>
        <taxon>Streptophyta</taxon>
        <taxon>Embryophyta</taxon>
        <taxon>Tracheophyta</taxon>
        <taxon>Spermatophyta</taxon>
        <taxon>Magnoliopsida</taxon>
        <taxon>Liliopsida</taxon>
        <taxon>Dioscoreales</taxon>
        <taxon>Dioscoreaceae</taxon>
        <taxon>Dioscorea</taxon>
    </lineage>
</organism>
<protein>
    <submittedName>
        <fullName evidence="7">Uncharacterized protein LOC120271673</fullName>
    </submittedName>
</protein>
<gene>
    <name evidence="7" type="primary">LOC120271673</name>
</gene>
<feature type="domain" description="DDE Tnp4" evidence="5">
    <location>
        <begin position="7"/>
        <end position="113"/>
    </location>
</feature>
<sequence length="395" mass="45062">MEHIHASVPASEVAAFRGRKPYPTQNVLAAMDFNLHFTYVLAGWEGSAHDALVLRDALERSNGLSVPEGKYYLVDVGYATRPGFLSPYRGVRMDSMRASCDSQTSTVRSPTKRPSGNKRWTSTESRFFIRFMATQVEQGFKVDKGFKPQAFHAAIKAIKEEFSIIVTESNVSNHLRTIKKRWTRIKKLKELSGMGWDDRLKMIIIGESEFKDYIKIHPQDEPFLNKPIEDHDLLETICGNDQASGRRAVHFGDEIGMDMYDNESIRQSPQIGGLEDMSFEETDLHANMSTPIHTHSESLKPRGATSTQTRKGKGKRKLISEVEAIQEMNNTFKEALGNMNLTRTLSFAKDLMKECMKLKTYGYSGREINRAYDWLMADEMRAICFLAKDEELRMY</sequence>
<dbReference type="Pfam" id="PF12776">
    <property type="entry name" value="Myb_DNA-bind_3"/>
    <property type="match status" value="1"/>
</dbReference>
<feature type="region of interest" description="Disordered" evidence="3">
    <location>
        <begin position="292"/>
        <end position="317"/>
    </location>
</feature>
<dbReference type="PANTHER" id="PTHR46929">
    <property type="entry name" value="EXPRESSED PROTEIN"/>
    <property type="match status" value="1"/>
</dbReference>
<dbReference type="GeneID" id="120271673"/>
<dbReference type="Pfam" id="PF13359">
    <property type="entry name" value="DDE_Tnp_4"/>
    <property type="match status" value="1"/>
</dbReference>
<evidence type="ECO:0000259" key="4">
    <source>
        <dbReference type="Pfam" id="PF12776"/>
    </source>
</evidence>
<dbReference type="InterPro" id="IPR027806">
    <property type="entry name" value="HARBI1_dom"/>
</dbReference>
<feature type="region of interest" description="Disordered" evidence="3">
    <location>
        <begin position="99"/>
        <end position="119"/>
    </location>
</feature>
<evidence type="ECO:0000256" key="1">
    <source>
        <dbReference type="ARBA" id="ARBA00001968"/>
    </source>
</evidence>
<evidence type="ECO:0000259" key="5">
    <source>
        <dbReference type="Pfam" id="PF13359"/>
    </source>
</evidence>
<proteinExistence type="predicted"/>
<dbReference type="GO" id="GO:0046872">
    <property type="term" value="F:metal ion binding"/>
    <property type="evidence" value="ECO:0007669"/>
    <property type="project" value="UniProtKB-KW"/>
</dbReference>
<dbReference type="Proteomes" id="UP001515500">
    <property type="component" value="Chromosome 11"/>
</dbReference>